<dbReference type="SMART" id="SM00387">
    <property type="entry name" value="HATPase_c"/>
    <property type="match status" value="1"/>
</dbReference>
<dbReference type="GO" id="GO:0000155">
    <property type="term" value="F:phosphorelay sensor kinase activity"/>
    <property type="evidence" value="ECO:0007669"/>
    <property type="project" value="InterPro"/>
</dbReference>
<dbReference type="InterPro" id="IPR011006">
    <property type="entry name" value="CheY-like_superfamily"/>
</dbReference>
<dbReference type="Pfam" id="PF13426">
    <property type="entry name" value="PAS_9"/>
    <property type="match status" value="1"/>
</dbReference>
<reference evidence="7 8" key="1">
    <citation type="submission" date="2016-10" db="EMBL/GenBank/DDBJ databases">
        <authorList>
            <person name="de Groot N.N."/>
        </authorList>
    </citation>
    <scope>NUCLEOTIDE SEQUENCE [LARGE SCALE GENOMIC DNA]</scope>
    <source>
        <strain evidence="7 8">DSM 12130</strain>
    </source>
</reference>
<dbReference type="SMART" id="SM00388">
    <property type="entry name" value="HisKA"/>
    <property type="match status" value="1"/>
</dbReference>
<dbReference type="InterPro" id="IPR005467">
    <property type="entry name" value="His_kinase_dom"/>
</dbReference>
<evidence type="ECO:0000313" key="8">
    <source>
        <dbReference type="Proteomes" id="UP000199073"/>
    </source>
</evidence>
<dbReference type="InterPro" id="IPR036890">
    <property type="entry name" value="HATPase_C_sf"/>
</dbReference>
<dbReference type="PROSITE" id="PS50109">
    <property type="entry name" value="HIS_KIN"/>
    <property type="match status" value="1"/>
</dbReference>
<keyword evidence="8" id="KW-1185">Reference proteome</keyword>
<comment type="catalytic activity">
    <reaction evidence="1">
        <text>ATP + protein L-histidine = ADP + protein N-phospho-L-histidine.</text>
        <dbReference type="EC" id="2.7.13.3"/>
    </reaction>
</comment>
<evidence type="ECO:0000256" key="4">
    <source>
        <dbReference type="PROSITE-ProRule" id="PRU00169"/>
    </source>
</evidence>
<feature type="domain" description="Response regulatory" evidence="6">
    <location>
        <begin position="6"/>
        <end position="120"/>
    </location>
</feature>
<evidence type="ECO:0000313" key="7">
    <source>
        <dbReference type="EMBL" id="SDP58945.1"/>
    </source>
</evidence>
<dbReference type="Proteomes" id="UP000199073">
    <property type="component" value="Unassembled WGS sequence"/>
</dbReference>
<accession>A0A1H0TYV1</accession>
<dbReference type="InterPro" id="IPR003594">
    <property type="entry name" value="HATPase_dom"/>
</dbReference>
<dbReference type="InterPro" id="IPR000014">
    <property type="entry name" value="PAS"/>
</dbReference>
<gene>
    <name evidence="7" type="ORF">SAMN05660330_03295</name>
</gene>
<evidence type="ECO:0000259" key="5">
    <source>
        <dbReference type="PROSITE" id="PS50109"/>
    </source>
</evidence>
<dbReference type="InterPro" id="IPR004358">
    <property type="entry name" value="Sig_transdc_His_kin-like_C"/>
</dbReference>
<feature type="domain" description="Response regulatory" evidence="6">
    <location>
        <begin position="519"/>
        <end position="634"/>
    </location>
</feature>
<organism evidence="7 8">
    <name type="scientific">Desulforhopalus singaporensis</name>
    <dbReference type="NCBI Taxonomy" id="91360"/>
    <lineage>
        <taxon>Bacteria</taxon>
        <taxon>Pseudomonadati</taxon>
        <taxon>Thermodesulfobacteriota</taxon>
        <taxon>Desulfobulbia</taxon>
        <taxon>Desulfobulbales</taxon>
        <taxon>Desulfocapsaceae</taxon>
        <taxon>Desulforhopalus</taxon>
    </lineage>
</organism>
<proteinExistence type="predicted"/>
<dbReference type="PANTHER" id="PTHR43547:SF2">
    <property type="entry name" value="HYBRID SIGNAL TRANSDUCTION HISTIDINE KINASE C"/>
    <property type="match status" value="1"/>
</dbReference>
<dbReference type="SMART" id="SM00448">
    <property type="entry name" value="REC"/>
    <property type="match status" value="2"/>
</dbReference>
<dbReference type="Pfam" id="PF02518">
    <property type="entry name" value="HATPase_c"/>
    <property type="match status" value="1"/>
</dbReference>
<dbReference type="RefSeq" id="WP_092224800.1">
    <property type="nucleotide sequence ID" value="NZ_FNJI01000027.1"/>
</dbReference>
<dbReference type="SUPFAM" id="SSF55785">
    <property type="entry name" value="PYP-like sensor domain (PAS domain)"/>
    <property type="match status" value="1"/>
</dbReference>
<feature type="modified residue" description="4-aspartylphosphate" evidence="4">
    <location>
        <position position="568"/>
    </location>
</feature>
<dbReference type="SUPFAM" id="SSF55874">
    <property type="entry name" value="ATPase domain of HSP90 chaperone/DNA topoisomerase II/histidine kinase"/>
    <property type="match status" value="1"/>
</dbReference>
<dbReference type="Gene3D" id="3.30.565.10">
    <property type="entry name" value="Histidine kinase-like ATPase, C-terminal domain"/>
    <property type="match status" value="1"/>
</dbReference>
<sequence length="662" mass="73404">MNAKPNILLVDDEPRFIDSLHTILNHFDYQCSKAYSGSEALDMLSEQDFDLALLDVDLPDISGCDIARQIKESNIATTTIMLTGMNTVEIAVQAMKDGAYDFLNKPLNHELLLKTLEKAHQHNRLKKDLVVSEQRFQTLAEAAWEGIVIHAGGKIIEANEQFLSLFQYGADDIERGLTLSDIVDTAPADTSATSILQGEYGSFTVNARKKDGTALVIEIKSRTMTYHNRPRAVCAIRDISERIRAEEEKLALQKKLAATSKLNALGLMAGSIAHDLNNILAGIVSYPDLLLMQMDETSRFYPQIKKIQEAGQRAAAVVSDLVAITRGSQRPQDVHNLNDIVLEYLNSIEHGERLARYPDISVQTRLQKNIHNVYCSPANIHKLLLNLIGNGIEAVGKEGCITITTGNCLFVHPELANEGRNHGLEHVRLTIADNGPGISEKDADRIFDPFYTTKIMGKSGSGLGLSIVWNIVQQHGGWIELKNNRPGAVFEIYLPATNDPLKLEPAGKDQKFIRGAGEHILIIDDQQDQNETLEASLKSLGYNTHSVTSGERGIEYLKEHRADLILLDMMMGEGLTGRQALEIIRKTIPEQRVIIISGYAKPGEIEKTRKLGVSFILEKPITIPRLSRFINEALGRPQGCFQKQNSQDSYAEREKGICQGQG</sequence>
<dbReference type="InterPro" id="IPR036097">
    <property type="entry name" value="HisK_dim/P_sf"/>
</dbReference>
<feature type="modified residue" description="4-aspartylphosphate" evidence="4">
    <location>
        <position position="55"/>
    </location>
</feature>
<dbReference type="InterPro" id="IPR003661">
    <property type="entry name" value="HisK_dim/P_dom"/>
</dbReference>
<evidence type="ECO:0000256" key="1">
    <source>
        <dbReference type="ARBA" id="ARBA00000085"/>
    </source>
</evidence>
<dbReference type="NCBIfam" id="TIGR00229">
    <property type="entry name" value="sensory_box"/>
    <property type="match status" value="1"/>
</dbReference>
<feature type="domain" description="Histidine kinase" evidence="5">
    <location>
        <begin position="271"/>
        <end position="498"/>
    </location>
</feature>
<dbReference type="Gene3D" id="3.30.450.20">
    <property type="entry name" value="PAS domain"/>
    <property type="match status" value="1"/>
</dbReference>
<dbReference type="PRINTS" id="PR00344">
    <property type="entry name" value="BCTRLSENSOR"/>
</dbReference>
<dbReference type="CDD" id="cd00156">
    <property type="entry name" value="REC"/>
    <property type="match status" value="1"/>
</dbReference>
<dbReference type="Pfam" id="PF00072">
    <property type="entry name" value="Response_reg"/>
    <property type="match status" value="2"/>
</dbReference>
<dbReference type="Gene3D" id="1.10.287.130">
    <property type="match status" value="1"/>
</dbReference>
<dbReference type="EMBL" id="FNJI01000027">
    <property type="protein sequence ID" value="SDP58945.1"/>
    <property type="molecule type" value="Genomic_DNA"/>
</dbReference>
<evidence type="ECO:0000256" key="2">
    <source>
        <dbReference type="ARBA" id="ARBA00012438"/>
    </source>
</evidence>
<dbReference type="SUPFAM" id="SSF52172">
    <property type="entry name" value="CheY-like"/>
    <property type="match status" value="2"/>
</dbReference>
<name>A0A1H0TYV1_9BACT</name>
<dbReference type="Gene3D" id="3.40.50.2300">
    <property type="match status" value="2"/>
</dbReference>
<dbReference type="STRING" id="91360.SAMN05660330_03295"/>
<dbReference type="InterPro" id="IPR001789">
    <property type="entry name" value="Sig_transdc_resp-reg_receiver"/>
</dbReference>
<dbReference type="PROSITE" id="PS50110">
    <property type="entry name" value="RESPONSE_REGULATORY"/>
    <property type="match status" value="2"/>
</dbReference>
<dbReference type="EC" id="2.7.13.3" evidence="2"/>
<dbReference type="AlphaFoldDB" id="A0A1H0TYV1"/>
<evidence type="ECO:0000256" key="3">
    <source>
        <dbReference type="ARBA" id="ARBA00022553"/>
    </source>
</evidence>
<dbReference type="InterPro" id="IPR035965">
    <property type="entry name" value="PAS-like_dom_sf"/>
</dbReference>
<dbReference type="SUPFAM" id="SSF47384">
    <property type="entry name" value="Homodimeric domain of signal transducing histidine kinase"/>
    <property type="match status" value="1"/>
</dbReference>
<protein>
    <recommendedName>
        <fullName evidence="2">histidine kinase</fullName>
        <ecNumber evidence="2">2.7.13.3</ecNumber>
    </recommendedName>
</protein>
<dbReference type="CDD" id="cd00082">
    <property type="entry name" value="HisKA"/>
    <property type="match status" value="1"/>
</dbReference>
<keyword evidence="3 4" id="KW-0597">Phosphoprotein</keyword>
<dbReference type="PANTHER" id="PTHR43547">
    <property type="entry name" value="TWO-COMPONENT HISTIDINE KINASE"/>
    <property type="match status" value="1"/>
</dbReference>
<dbReference type="OrthoDB" id="45683at2"/>
<evidence type="ECO:0000259" key="6">
    <source>
        <dbReference type="PROSITE" id="PS50110"/>
    </source>
</evidence>